<feature type="region of interest" description="Disordered" evidence="1">
    <location>
        <begin position="106"/>
        <end position="127"/>
    </location>
</feature>
<dbReference type="RefSeq" id="XP_022285146.1">
    <property type="nucleotide sequence ID" value="XM_022429734.1"/>
</dbReference>
<dbReference type="KEGG" id="pchm:VFPPC_18076"/>
<proteinExistence type="predicted"/>
<feature type="compositionally biased region" description="Basic and acidic residues" evidence="1">
    <location>
        <begin position="111"/>
        <end position="120"/>
    </location>
</feature>
<evidence type="ECO:0000256" key="1">
    <source>
        <dbReference type="SAM" id="MobiDB-lite"/>
    </source>
</evidence>
<dbReference type="EMBL" id="LSBJ02000007">
    <property type="protein sequence ID" value="OWT42663.1"/>
    <property type="molecule type" value="Genomic_DNA"/>
</dbReference>
<keyword evidence="3" id="KW-1185">Reference proteome</keyword>
<reference evidence="2 3" key="1">
    <citation type="journal article" date="2016" name="PLoS Pathog.">
        <title>Biosynthesis of antibiotic leucinostatins in bio-control fungus Purpureocillium lilacinum and their inhibition on phytophthora revealed by genome mining.</title>
        <authorList>
            <person name="Wang G."/>
            <person name="Liu Z."/>
            <person name="Lin R."/>
            <person name="Li E."/>
            <person name="Mao Z."/>
            <person name="Ling J."/>
            <person name="Yang Y."/>
            <person name="Yin W.B."/>
            <person name="Xie B."/>
        </authorList>
    </citation>
    <scope>NUCLEOTIDE SEQUENCE [LARGE SCALE GENOMIC DNA]</scope>
    <source>
        <strain evidence="2">170</strain>
    </source>
</reference>
<accession>A0A219APH1</accession>
<organism evidence="2 3">
    <name type="scientific">Pochonia chlamydosporia 170</name>
    <dbReference type="NCBI Taxonomy" id="1380566"/>
    <lineage>
        <taxon>Eukaryota</taxon>
        <taxon>Fungi</taxon>
        <taxon>Dikarya</taxon>
        <taxon>Ascomycota</taxon>
        <taxon>Pezizomycotina</taxon>
        <taxon>Sordariomycetes</taxon>
        <taxon>Hypocreomycetidae</taxon>
        <taxon>Hypocreales</taxon>
        <taxon>Clavicipitaceae</taxon>
        <taxon>Pochonia</taxon>
    </lineage>
</organism>
<feature type="region of interest" description="Disordered" evidence="1">
    <location>
        <begin position="1"/>
        <end position="38"/>
    </location>
</feature>
<dbReference type="Proteomes" id="UP000078397">
    <property type="component" value="Unassembled WGS sequence"/>
</dbReference>
<dbReference type="GeneID" id="33936946"/>
<name>A0A219APH1_METCM</name>
<feature type="compositionally biased region" description="Polar residues" evidence="1">
    <location>
        <begin position="10"/>
        <end position="21"/>
    </location>
</feature>
<gene>
    <name evidence="2" type="ORF">VFPPC_18076</name>
</gene>
<sequence>MPLPGGHHISPTTQLTGTVDASTGHIPPRERHSSWRAGIPIPPHRTPFACRGSFTKQGNFSISRRQYCNYFLMVRNIPESMEWQNFLIFTDHVSCIAFGRRVVGGTPFRRPKSDPGRDCRSPNAGYR</sequence>
<dbReference type="AlphaFoldDB" id="A0A219APH1"/>
<protein>
    <submittedName>
        <fullName evidence="2">Uncharacterized protein</fullName>
    </submittedName>
</protein>
<evidence type="ECO:0000313" key="3">
    <source>
        <dbReference type="Proteomes" id="UP000078397"/>
    </source>
</evidence>
<comment type="caution">
    <text evidence="2">The sequence shown here is derived from an EMBL/GenBank/DDBJ whole genome shotgun (WGS) entry which is preliminary data.</text>
</comment>
<evidence type="ECO:0000313" key="2">
    <source>
        <dbReference type="EMBL" id="OWT42663.1"/>
    </source>
</evidence>